<dbReference type="Proteomes" id="UP000612352">
    <property type="component" value="Unassembled WGS sequence"/>
</dbReference>
<protein>
    <submittedName>
        <fullName evidence="1">Uncharacterized protein</fullName>
    </submittedName>
</protein>
<dbReference type="EMBL" id="JAEDAJ010000001">
    <property type="protein sequence ID" value="MBK0330603.1"/>
    <property type="molecule type" value="Genomic_DNA"/>
</dbReference>
<evidence type="ECO:0000313" key="1">
    <source>
        <dbReference type="EMBL" id="MBK0330603.1"/>
    </source>
</evidence>
<keyword evidence="2" id="KW-1185">Reference proteome</keyword>
<organism evidence="1 2">
    <name type="scientific">Brachybacterium halotolerans</name>
    <dbReference type="NCBI Taxonomy" id="2795215"/>
    <lineage>
        <taxon>Bacteria</taxon>
        <taxon>Bacillati</taxon>
        <taxon>Actinomycetota</taxon>
        <taxon>Actinomycetes</taxon>
        <taxon>Micrococcales</taxon>
        <taxon>Dermabacteraceae</taxon>
        <taxon>Brachybacterium</taxon>
    </lineage>
</organism>
<proteinExistence type="predicted"/>
<dbReference type="RefSeq" id="WP_200501196.1">
    <property type="nucleotide sequence ID" value="NZ_JAEDAJ010000001.1"/>
</dbReference>
<evidence type="ECO:0000313" key="2">
    <source>
        <dbReference type="Proteomes" id="UP000612352"/>
    </source>
</evidence>
<sequence>MTGRKRDRIWVVADVIDELEDLDRRIAIRAGGSSAQLTRASALGVVGGVRRM</sequence>
<comment type="caution">
    <text evidence="1">The sequence shown here is derived from an EMBL/GenBank/DDBJ whole genome shotgun (WGS) entry which is preliminary data.</text>
</comment>
<gene>
    <name evidence="1" type="ORF">I8D64_04220</name>
</gene>
<accession>A0ABS1B7H1</accession>
<reference evidence="1 2" key="1">
    <citation type="submission" date="2020-12" db="EMBL/GenBank/DDBJ databases">
        <title>Brachybacterium sp. MASK1Z-5, whole genome shotgun sequence.</title>
        <authorList>
            <person name="Tuo L."/>
        </authorList>
    </citation>
    <scope>NUCLEOTIDE SEQUENCE [LARGE SCALE GENOMIC DNA]</scope>
    <source>
        <strain evidence="1 2">MASK1Z-5</strain>
    </source>
</reference>
<name>A0ABS1B7H1_9MICO</name>